<name>A0A2P8DV78_9ACTN</name>
<dbReference type="InterPro" id="IPR011990">
    <property type="entry name" value="TPR-like_helical_dom_sf"/>
</dbReference>
<keyword evidence="1" id="KW-0472">Membrane</keyword>
<keyword evidence="1" id="KW-1133">Transmembrane helix</keyword>
<keyword evidence="3" id="KW-1185">Reference proteome</keyword>
<evidence type="ECO:0008006" key="4">
    <source>
        <dbReference type="Google" id="ProtNLM"/>
    </source>
</evidence>
<comment type="caution">
    <text evidence="2">The sequence shown here is derived from an EMBL/GenBank/DDBJ whole genome shotgun (WGS) entry which is preliminary data.</text>
</comment>
<feature type="transmembrane region" description="Helical" evidence="1">
    <location>
        <begin position="39"/>
        <end position="59"/>
    </location>
</feature>
<feature type="transmembrane region" description="Helical" evidence="1">
    <location>
        <begin position="9"/>
        <end position="27"/>
    </location>
</feature>
<keyword evidence="1" id="KW-0812">Transmembrane</keyword>
<proteinExistence type="predicted"/>
<evidence type="ECO:0000313" key="3">
    <source>
        <dbReference type="Proteomes" id="UP000243528"/>
    </source>
</evidence>
<reference evidence="2 3" key="1">
    <citation type="submission" date="2018-03" db="EMBL/GenBank/DDBJ databases">
        <title>Genomic Encyclopedia of Archaeal and Bacterial Type Strains, Phase II (KMG-II): from individual species to whole genera.</title>
        <authorList>
            <person name="Goeker M."/>
        </authorList>
    </citation>
    <scope>NUCLEOTIDE SEQUENCE [LARGE SCALE GENOMIC DNA]</scope>
    <source>
        <strain evidence="2 3">DSM 45211</strain>
    </source>
</reference>
<dbReference type="AlphaFoldDB" id="A0A2P8DV78"/>
<dbReference type="SUPFAM" id="SSF48452">
    <property type="entry name" value="TPR-like"/>
    <property type="match status" value="1"/>
</dbReference>
<organism evidence="2 3">
    <name type="scientific">Haloactinopolyspora alba</name>
    <dbReference type="NCBI Taxonomy" id="648780"/>
    <lineage>
        <taxon>Bacteria</taxon>
        <taxon>Bacillati</taxon>
        <taxon>Actinomycetota</taxon>
        <taxon>Actinomycetes</taxon>
        <taxon>Jiangellales</taxon>
        <taxon>Jiangellaceae</taxon>
        <taxon>Haloactinopolyspora</taxon>
    </lineage>
</organism>
<evidence type="ECO:0000256" key="1">
    <source>
        <dbReference type="SAM" id="Phobius"/>
    </source>
</evidence>
<sequence>MSAARRERAWAVGMAALVAVLLVLVGWRGFLLLDSGEAAGVGIGVAVLVIAAVGAWILWRSVSFGIRMQTLARELEAEGGLPADELPRRPSGRADRAAADALFEQRRAEVEADPDDWRVWFRLALAYDDAGDRSRGREAARAAISRYRAESR</sequence>
<protein>
    <recommendedName>
        <fullName evidence="4">Tetratricopeptide repeat protein</fullName>
    </recommendedName>
</protein>
<accession>A0A2P8DV78</accession>
<dbReference type="RefSeq" id="WP_240723209.1">
    <property type="nucleotide sequence ID" value="NZ_ML142900.1"/>
</dbReference>
<evidence type="ECO:0000313" key="2">
    <source>
        <dbReference type="EMBL" id="PSL01115.1"/>
    </source>
</evidence>
<gene>
    <name evidence="2" type="ORF">CLV30_11550</name>
</gene>
<dbReference type="Proteomes" id="UP000243528">
    <property type="component" value="Unassembled WGS sequence"/>
</dbReference>
<dbReference type="EMBL" id="PYGE01000015">
    <property type="protein sequence ID" value="PSL01115.1"/>
    <property type="molecule type" value="Genomic_DNA"/>
</dbReference>